<evidence type="ECO:0000256" key="6">
    <source>
        <dbReference type="RuleBase" id="RU003983"/>
    </source>
</evidence>
<reference evidence="9 10" key="1">
    <citation type="submission" date="2021-01" db="EMBL/GenBank/DDBJ databases">
        <title>Whole genome shotgun sequence of Planobispora siamensis NBRC 107568.</title>
        <authorList>
            <person name="Komaki H."/>
            <person name="Tamura T."/>
        </authorList>
    </citation>
    <scope>NUCLEOTIDE SEQUENCE [LARGE SCALE GENOMIC DNA]</scope>
    <source>
        <strain evidence="9 10">NBRC 107568</strain>
    </source>
</reference>
<proteinExistence type="inferred from homology"/>
<feature type="domain" description="Peptidase M48" evidence="8">
    <location>
        <begin position="52"/>
        <end position="197"/>
    </location>
</feature>
<comment type="caution">
    <text evidence="9">The sequence shown here is derived from an EMBL/GenBank/DDBJ whole genome shotgun (WGS) entry which is preliminary data.</text>
</comment>
<dbReference type="GO" id="GO:0046872">
    <property type="term" value="F:metal ion binding"/>
    <property type="evidence" value="ECO:0007669"/>
    <property type="project" value="UniProtKB-KW"/>
</dbReference>
<evidence type="ECO:0000256" key="5">
    <source>
        <dbReference type="ARBA" id="ARBA00023049"/>
    </source>
</evidence>
<keyword evidence="1 6" id="KW-0645">Protease</keyword>
<evidence type="ECO:0000313" key="10">
    <source>
        <dbReference type="Proteomes" id="UP000619788"/>
    </source>
</evidence>
<keyword evidence="2" id="KW-0479">Metal-binding</keyword>
<keyword evidence="7" id="KW-1133">Transmembrane helix</keyword>
<feature type="transmembrane region" description="Helical" evidence="7">
    <location>
        <begin position="104"/>
        <end position="129"/>
    </location>
</feature>
<dbReference type="InterPro" id="IPR001915">
    <property type="entry name" value="Peptidase_M48"/>
</dbReference>
<comment type="similarity">
    <text evidence="6">Belongs to the peptidase M48 family.</text>
</comment>
<keyword evidence="5 6" id="KW-0482">Metalloprotease</keyword>
<dbReference type="EMBL" id="BOOJ01000036">
    <property type="protein sequence ID" value="GIH93914.1"/>
    <property type="molecule type" value="Genomic_DNA"/>
</dbReference>
<protein>
    <recommendedName>
        <fullName evidence="8">Peptidase M48 domain-containing protein</fullName>
    </recommendedName>
</protein>
<comment type="cofactor">
    <cofactor evidence="6">
        <name>Zn(2+)</name>
        <dbReference type="ChEBI" id="CHEBI:29105"/>
    </cofactor>
    <text evidence="6">Binds 1 zinc ion per subunit.</text>
</comment>
<keyword evidence="10" id="KW-1185">Reference proteome</keyword>
<evidence type="ECO:0000256" key="7">
    <source>
        <dbReference type="SAM" id="Phobius"/>
    </source>
</evidence>
<organism evidence="9 10">
    <name type="scientific">Planobispora siamensis</name>
    <dbReference type="NCBI Taxonomy" id="936338"/>
    <lineage>
        <taxon>Bacteria</taxon>
        <taxon>Bacillati</taxon>
        <taxon>Actinomycetota</taxon>
        <taxon>Actinomycetes</taxon>
        <taxon>Streptosporangiales</taxon>
        <taxon>Streptosporangiaceae</taxon>
        <taxon>Planobispora</taxon>
    </lineage>
</organism>
<keyword evidence="4 6" id="KW-0862">Zinc</keyword>
<sequence>MDGMSAPSPAAVAELAGTLRTAAALPGLLVYLAPELGDNACAEIRRCTPVPLVGIGTDLLANTGSAALHGTIAHEIAHHALGHPTAPAVPVLERLSAWSALGAALVWAARLPGALVLTLAIVAITAYLASTWCQRRAEYAADAYAAVLLDRIGQPGTAIVAATLTTHLADEPHWYARIGWLIGSHPATRARLHRITHPRTTAARRTPA</sequence>
<dbReference type="GO" id="GO:0004222">
    <property type="term" value="F:metalloendopeptidase activity"/>
    <property type="evidence" value="ECO:0007669"/>
    <property type="project" value="InterPro"/>
</dbReference>
<dbReference type="GO" id="GO:0006508">
    <property type="term" value="P:proteolysis"/>
    <property type="evidence" value="ECO:0007669"/>
    <property type="project" value="UniProtKB-KW"/>
</dbReference>
<dbReference type="AlphaFoldDB" id="A0A8J3SIH0"/>
<evidence type="ECO:0000259" key="8">
    <source>
        <dbReference type="Pfam" id="PF01435"/>
    </source>
</evidence>
<evidence type="ECO:0000256" key="4">
    <source>
        <dbReference type="ARBA" id="ARBA00022833"/>
    </source>
</evidence>
<keyword evidence="3 6" id="KW-0378">Hydrolase</keyword>
<evidence type="ECO:0000256" key="1">
    <source>
        <dbReference type="ARBA" id="ARBA00022670"/>
    </source>
</evidence>
<accession>A0A8J3SIH0</accession>
<keyword evidence="7" id="KW-0812">Transmembrane</keyword>
<dbReference type="Proteomes" id="UP000619788">
    <property type="component" value="Unassembled WGS sequence"/>
</dbReference>
<keyword evidence="7" id="KW-0472">Membrane</keyword>
<evidence type="ECO:0000256" key="2">
    <source>
        <dbReference type="ARBA" id="ARBA00022723"/>
    </source>
</evidence>
<gene>
    <name evidence="9" type="ORF">Psi01_45440</name>
</gene>
<evidence type="ECO:0000256" key="3">
    <source>
        <dbReference type="ARBA" id="ARBA00022801"/>
    </source>
</evidence>
<name>A0A8J3SIH0_9ACTN</name>
<evidence type="ECO:0000313" key="9">
    <source>
        <dbReference type="EMBL" id="GIH93914.1"/>
    </source>
</evidence>
<dbReference type="Pfam" id="PF01435">
    <property type="entry name" value="Peptidase_M48"/>
    <property type="match status" value="1"/>
</dbReference>